<dbReference type="PRINTS" id="PR00035">
    <property type="entry name" value="HTHGNTR"/>
</dbReference>
<dbReference type="EMBL" id="LVVY01000101">
    <property type="protein sequence ID" value="OAM75937.1"/>
    <property type="molecule type" value="Genomic_DNA"/>
</dbReference>
<dbReference type="SUPFAM" id="SSF46785">
    <property type="entry name" value="Winged helix' DNA-binding domain"/>
    <property type="match status" value="1"/>
</dbReference>
<dbReference type="InterPro" id="IPR036390">
    <property type="entry name" value="WH_DNA-bd_sf"/>
</dbReference>
<evidence type="ECO:0000256" key="3">
    <source>
        <dbReference type="ARBA" id="ARBA00023163"/>
    </source>
</evidence>
<evidence type="ECO:0000256" key="1">
    <source>
        <dbReference type="ARBA" id="ARBA00023015"/>
    </source>
</evidence>
<dbReference type="SUPFAM" id="SSF48008">
    <property type="entry name" value="GntR ligand-binding domain-like"/>
    <property type="match status" value="1"/>
</dbReference>
<keyword evidence="1" id="KW-0805">Transcription regulation</keyword>
<protein>
    <recommendedName>
        <fullName evidence="4">HTH gntR-type domain-containing protein</fullName>
    </recommendedName>
</protein>
<dbReference type="SMART" id="SM00345">
    <property type="entry name" value="HTH_GNTR"/>
    <property type="match status" value="1"/>
</dbReference>
<dbReference type="STRING" id="1770058.A3840_13910"/>
<dbReference type="Gene3D" id="1.10.10.10">
    <property type="entry name" value="Winged helix-like DNA-binding domain superfamily/Winged helix DNA-binding domain"/>
    <property type="match status" value="1"/>
</dbReference>
<evidence type="ECO:0000313" key="5">
    <source>
        <dbReference type="EMBL" id="OAM75937.1"/>
    </source>
</evidence>
<dbReference type="GO" id="GO:0003677">
    <property type="term" value="F:DNA binding"/>
    <property type="evidence" value="ECO:0007669"/>
    <property type="project" value="UniProtKB-KW"/>
</dbReference>
<name>A0A178HTG2_9HYPH</name>
<organism evidence="5 6">
    <name type="scientific">Devosia elaeis</name>
    <dbReference type="NCBI Taxonomy" id="1770058"/>
    <lineage>
        <taxon>Bacteria</taxon>
        <taxon>Pseudomonadati</taxon>
        <taxon>Pseudomonadota</taxon>
        <taxon>Alphaproteobacteria</taxon>
        <taxon>Hyphomicrobiales</taxon>
        <taxon>Devosiaceae</taxon>
        <taxon>Devosia</taxon>
    </lineage>
</organism>
<dbReference type="PROSITE" id="PS50949">
    <property type="entry name" value="HTH_GNTR"/>
    <property type="match status" value="1"/>
</dbReference>
<reference evidence="5 6" key="1">
    <citation type="submission" date="2016-03" db="EMBL/GenBank/DDBJ databases">
        <title>Genome sequencing of Devosia sp. S37.</title>
        <authorList>
            <person name="Mohd Nor M."/>
        </authorList>
    </citation>
    <scope>NUCLEOTIDE SEQUENCE [LARGE SCALE GENOMIC DNA]</scope>
    <source>
        <strain evidence="5 6">S37</strain>
    </source>
</reference>
<comment type="caution">
    <text evidence="5">The sequence shown here is derived from an EMBL/GenBank/DDBJ whole genome shotgun (WGS) entry which is preliminary data.</text>
</comment>
<dbReference type="Gene3D" id="1.20.120.530">
    <property type="entry name" value="GntR ligand-binding domain-like"/>
    <property type="match status" value="1"/>
</dbReference>
<keyword evidence="2" id="KW-0238">DNA-binding</keyword>
<dbReference type="PANTHER" id="PTHR43537">
    <property type="entry name" value="TRANSCRIPTIONAL REGULATOR, GNTR FAMILY"/>
    <property type="match status" value="1"/>
</dbReference>
<dbReference type="OrthoDB" id="9809707at2"/>
<proteinExistence type="predicted"/>
<dbReference type="Pfam" id="PF00392">
    <property type="entry name" value="GntR"/>
    <property type="match status" value="1"/>
</dbReference>
<accession>A0A178HTG2</accession>
<keyword evidence="6" id="KW-1185">Reference proteome</keyword>
<gene>
    <name evidence="5" type="ORF">A3840_13910</name>
</gene>
<dbReference type="CDD" id="cd07377">
    <property type="entry name" value="WHTH_GntR"/>
    <property type="match status" value="1"/>
</dbReference>
<dbReference type="PANTHER" id="PTHR43537:SF5">
    <property type="entry name" value="UXU OPERON TRANSCRIPTIONAL REGULATOR"/>
    <property type="match status" value="1"/>
</dbReference>
<sequence length="247" mass="26592">MRGKLLAIQEESRAAGAHQSLSSVVYNEMRALIMQGKWTPSSRLPSEAELCKQFNVSRPVVRQALAALRDDGLVLSRQGSGSFVQPGVVPAASEPQVQFPPLTSVADLESFLNFREGIEGEAAAIAARRHTEAQLQALRDVAARLGASASLAEGDYEFHRAVAAASGNPFYLNSLESLRSHIMFGLGITWTFGAGQGDFQRTVQAHHGAIVDAIAARDADAARDAMRRHLQWARAKLMTGQFPGDGL</sequence>
<dbReference type="InterPro" id="IPR011711">
    <property type="entry name" value="GntR_C"/>
</dbReference>
<dbReference type="InterPro" id="IPR008920">
    <property type="entry name" value="TF_FadR/GntR_C"/>
</dbReference>
<dbReference type="Pfam" id="PF07729">
    <property type="entry name" value="FCD"/>
    <property type="match status" value="1"/>
</dbReference>
<dbReference type="InterPro" id="IPR036388">
    <property type="entry name" value="WH-like_DNA-bd_sf"/>
</dbReference>
<dbReference type="AlphaFoldDB" id="A0A178HTG2"/>
<feature type="domain" description="HTH gntR-type" evidence="4">
    <location>
        <begin position="19"/>
        <end position="87"/>
    </location>
</feature>
<evidence type="ECO:0000256" key="2">
    <source>
        <dbReference type="ARBA" id="ARBA00023125"/>
    </source>
</evidence>
<dbReference type="SMART" id="SM00895">
    <property type="entry name" value="FCD"/>
    <property type="match status" value="1"/>
</dbReference>
<evidence type="ECO:0000313" key="6">
    <source>
        <dbReference type="Proteomes" id="UP000078389"/>
    </source>
</evidence>
<dbReference type="InterPro" id="IPR000524">
    <property type="entry name" value="Tscrpt_reg_HTH_GntR"/>
</dbReference>
<keyword evidence="3" id="KW-0804">Transcription</keyword>
<dbReference type="Proteomes" id="UP000078389">
    <property type="component" value="Unassembled WGS sequence"/>
</dbReference>
<evidence type="ECO:0000259" key="4">
    <source>
        <dbReference type="PROSITE" id="PS50949"/>
    </source>
</evidence>
<dbReference type="GO" id="GO:0003700">
    <property type="term" value="F:DNA-binding transcription factor activity"/>
    <property type="evidence" value="ECO:0007669"/>
    <property type="project" value="InterPro"/>
</dbReference>